<feature type="region of interest" description="Disordered" evidence="6">
    <location>
        <begin position="1"/>
        <end position="40"/>
    </location>
</feature>
<dbReference type="RefSeq" id="XP_022096476.1">
    <property type="nucleotide sequence ID" value="XM_022240784.1"/>
</dbReference>
<evidence type="ECO:0000256" key="5">
    <source>
        <dbReference type="ARBA" id="ARBA00023302"/>
    </source>
</evidence>
<dbReference type="GO" id="GO:0012506">
    <property type="term" value="C:vesicle membrane"/>
    <property type="evidence" value="ECO:0007669"/>
    <property type="project" value="TreeGrafter"/>
</dbReference>
<dbReference type="PROSITE" id="PS51897">
    <property type="entry name" value="ANNEXIN_2"/>
    <property type="match status" value="4"/>
</dbReference>
<keyword evidence="7" id="KW-1185">Reference proteome</keyword>
<dbReference type="PANTHER" id="PTHR10502">
    <property type="entry name" value="ANNEXIN"/>
    <property type="match status" value="1"/>
</dbReference>
<dbReference type="FunFam" id="1.10.220.10:FF:000005">
    <property type="entry name" value="Annexin"/>
    <property type="match status" value="1"/>
</dbReference>
<reference evidence="8" key="1">
    <citation type="submission" date="2025-08" db="UniProtKB">
        <authorList>
            <consortium name="RefSeq"/>
        </authorList>
    </citation>
    <scope>IDENTIFICATION</scope>
</reference>
<dbReference type="InterPro" id="IPR001464">
    <property type="entry name" value="Annexin"/>
</dbReference>
<dbReference type="AlphaFoldDB" id="A0A8B7YZ37"/>
<keyword evidence="4" id="KW-0041">Annexin</keyword>
<dbReference type="GO" id="GO:0005509">
    <property type="term" value="F:calcium ion binding"/>
    <property type="evidence" value="ECO:0007669"/>
    <property type="project" value="InterPro"/>
</dbReference>
<protein>
    <submittedName>
        <fullName evidence="8">Annexin A4-like</fullName>
    </submittedName>
</protein>
<dbReference type="GO" id="GO:0005634">
    <property type="term" value="C:nucleus"/>
    <property type="evidence" value="ECO:0007669"/>
    <property type="project" value="TreeGrafter"/>
</dbReference>
<dbReference type="KEGG" id="aplc:110982411"/>
<dbReference type="OMA" id="EYVSICK"/>
<dbReference type="GO" id="GO:0001786">
    <property type="term" value="F:phosphatidylserine binding"/>
    <property type="evidence" value="ECO:0007669"/>
    <property type="project" value="TreeGrafter"/>
</dbReference>
<dbReference type="OrthoDB" id="37886at2759"/>
<dbReference type="FunFam" id="1.10.220.10:FF:000003">
    <property type="entry name" value="Annexin"/>
    <property type="match status" value="1"/>
</dbReference>
<dbReference type="Pfam" id="PF00191">
    <property type="entry name" value="Annexin"/>
    <property type="match status" value="4"/>
</dbReference>
<evidence type="ECO:0000256" key="2">
    <source>
        <dbReference type="ARBA" id="ARBA00022737"/>
    </source>
</evidence>
<accession>A0A8B7YZ37</accession>
<dbReference type="SUPFAM" id="SSF47874">
    <property type="entry name" value="Annexin"/>
    <property type="match status" value="1"/>
</dbReference>
<evidence type="ECO:0000256" key="6">
    <source>
        <dbReference type="SAM" id="MobiDB-lite"/>
    </source>
</evidence>
<organism evidence="7 8">
    <name type="scientific">Acanthaster planci</name>
    <name type="common">Crown-of-thorns starfish</name>
    <dbReference type="NCBI Taxonomy" id="133434"/>
    <lineage>
        <taxon>Eukaryota</taxon>
        <taxon>Metazoa</taxon>
        <taxon>Echinodermata</taxon>
        <taxon>Eleutherozoa</taxon>
        <taxon>Asterozoa</taxon>
        <taxon>Asteroidea</taxon>
        <taxon>Valvatacea</taxon>
        <taxon>Valvatida</taxon>
        <taxon>Acanthasteridae</taxon>
        <taxon>Acanthaster</taxon>
    </lineage>
</organism>
<dbReference type="GO" id="GO:0005544">
    <property type="term" value="F:calcium-dependent phospholipid binding"/>
    <property type="evidence" value="ECO:0007669"/>
    <property type="project" value="UniProtKB-KW"/>
</dbReference>
<dbReference type="Gene3D" id="1.10.220.10">
    <property type="entry name" value="Annexin"/>
    <property type="match status" value="4"/>
</dbReference>
<keyword evidence="2" id="KW-0677">Repeat</keyword>
<comment type="similarity">
    <text evidence="1">Belongs to the annexin family.</text>
</comment>
<gene>
    <name evidence="8" type="primary">LOC110982411</name>
</gene>
<dbReference type="FunFam" id="1.10.220.10:FF:000002">
    <property type="entry name" value="Annexin"/>
    <property type="match status" value="1"/>
</dbReference>
<dbReference type="InterPro" id="IPR018502">
    <property type="entry name" value="Annexin_repeat"/>
</dbReference>
<dbReference type="Proteomes" id="UP000694845">
    <property type="component" value="Unplaced"/>
</dbReference>
<dbReference type="GO" id="GO:0005886">
    <property type="term" value="C:plasma membrane"/>
    <property type="evidence" value="ECO:0007669"/>
    <property type="project" value="TreeGrafter"/>
</dbReference>
<evidence type="ECO:0000256" key="4">
    <source>
        <dbReference type="ARBA" id="ARBA00023216"/>
    </source>
</evidence>
<sequence>MGSGGSSSARPAAGVAANGKPPKGRTGNVTNTDTDIGRRGPTQVVRQLYAPFGAPAVYHGTVRPKPNFDASKEAENLKVAMQGAGTQDNLLIDVLTSCDRSQRQLIAQAYQKKYGKDLLKDLKAEISGDYESVVAKLMESAAGYDAWLLHETMDGLGTDDDALIEILSFRSREELQAIQAEYYNRYQRHLAEDIKGDTSGNFEKLCLKLMEGCRDAPHVLVPSFADADAKTLFQEGEDRIGTWDDLFIDVFTSRSWDQLSAVCDSYKRLYGKTMEEALENEFSGDILFGLKKLVAFARDRAEYFATKLYSSMSGLGTDDEQLQRLVISHCQTDMLEIKEAFKNKFGKTLGNMIRDDCSDGEFEGFSWNFQIIQARFKLPGPTCPSYCV</sequence>
<dbReference type="PRINTS" id="PR00196">
    <property type="entry name" value="ANNEXIN"/>
</dbReference>
<evidence type="ECO:0000256" key="1">
    <source>
        <dbReference type="ARBA" id="ARBA00007831"/>
    </source>
</evidence>
<dbReference type="InterPro" id="IPR037104">
    <property type="entry name" value="Annexin_sf"/>
</dbReference>
<keyword evidence="5" id="KW-0111">Calcium/phospholipid-binding</keyword>
<dbReference type="PANTHER" id="PTHR10502:SF102">
    <property type="entry name" value="ANNEXIN B11"/>
    <property type="match status" value="1"/>
</dbReference>
<name>A0A8B7YZ37_ACAPL</name>
<dbReference type="GO" id="GO:0005737">
    <property type="term" value="C:cytoplasm"/>
    <property type="evidence" value="ECO:0007669"/>
    <property type="project" value="TreeGrafter"/>
</dbReference>
<evidence type="ECO:0000313" key="7">
    <source>
        <dbReference type="Proteomes" id="UP000694845"/>
    </source>
</evidence>
<feature type="compositionally biased region" description="Low complexity" evidence="6">
    <location>
        <begin position="1"/>
        <end position="19"/>
    </location>
</feature>
<proteinExistence type="inferred from homology"/>
<evidence type="ECO:0000256" key="3">
    <source>
        <dbReference type="ARBA" id="ARBA00022837"/>
    </source>
</evidence>
<evidence type="ECO:0000313" key="8">
    <source>
        <dbReference type="RefSeq" id="XP_022096476.1"/>
    </source>
</evidence>
<keyword evidence="3" id="KW-0106">Calcium</keyword>
<dbReference type="GeneID" id="110982411"/>
<dbReference type="SMART" id="SM00335">
    <property type="entry name" value="ANX"/>
    <property type="match status" value="4"/>
</dbReference>